<keyword evidence="2" id="KW-0255">Endonuclease</keyword>
<keyword evidence="3" id="KW-1185">Reference proteome</keyword>
<organism evidence="2 3">
    <name type="scientific">Hoeflea marina</name>
    <dbReference type="NCBI Taxonomy" id="274592"/>
    <lineage>
        <taxon>Bacteria</taxon>
        <taxon>Pseudomonadati</taxon>
        <taxon>Pseudomonadota</taxon>
        <taxon>Alphaproteobacteria</taxon>
        <taxon>Hyphomicrobiales</taxon>
        <taxon>Rhizobiaceae</taxon>
        <taxon>Hoeflea</taxon>
    </lineage>
</organism>
<keyword evidence="2" id="KW-0378">Hydrolase</keyword>
<feature type="compositionally biased region" description="Low complexity" evidence="1">
    <location>
        <begin position="190"/>
        <end position="215"/>
    </location>
</feature>
<feature type="region of interest" description="Disordered" evidence="1">
    <location>
        <begin position="174"/>
        <end position="235"/>
    </location>
</feature>
<protein>
    <submittedName>
        <fullName evidence="2">Putative flap endonuclease-1-like 5' DNA nuclease</fullName>
    </submittedName>
</protein>
<feature type="compositionally biased region" description="Low complexity" evidence="1">
    <location>
        <begin position="36"/>
        <end position="53"/>
    </location>
</feature>
<feature type="compositionally biased region" description="Basic residues" evidence="1">
    <location>
        <begin position="69"/>
        <end position="79"/>
    </location>
</feature>
<evidence type="ECO:0000313" key="2">
    <source>
        <dbReference type="EMBL" id="PWV98804.1"/>
    </source>
</evidence>
<dbReference type="GO" id="GO:0004519">
    <property type="term" value="F:endonuclease activity"/>
    <property type="evidence" value="ECO:0007669"/>
    <property type="project" value="UniProtKB-KW"/>
</dbReference>
<evidence type="ECO:0000256" key="1">
    <source>
        <dbReference type="SAM" id="MobiDB-lite"/>
    </source>
</evidence>
<comment type="caution">
    <text evidence="2">The sequence shown here is derived from an EMBL/GenBank/DDBJ whole genome shotgun (WGS) entry which is preliminary data.</text>
</comment>
<dbReference type="EMBL" id="QGTR01000004">
    <property type="protein sequence ID" value="PWV98804.1"/>
    <property type="molecule type" value="Genomic_DNA"/>
</dbReference>
<dbReference type="AlphaFoldDB" id="A0A317PFK1"/>
<sequence length="235" mass="23824">MSAANAARVAATGEPAARVAGVLPAFPRTLAAARTAQALDPDSAAQAQPAAADGDITINPAARGNGKTSKPKGKAKAKATKTLAKPGPAEPARQMARLAEVATANAFGDVAAGDDLKLIGGIGPRIEARLHSVGVTRFSQIAAWTKRERAEMGTRLAFPGRIEREDWVGQAKVLAGTGRPSRREAKDKAPAPAAAGKSGSSAKQVGAAAPAASARKLSKDEKPAAARKPAPARKP</sequence>
<reference evidence="2 3" key="1">
    <citation type="submission" date="2018-05" db="EMBL/GenBank/DDBJ databases">
        <title>Genomic Encyclopedia of Type Strains, Phase IV (KMG-IV): sequencing the most valuable type-strain genomes for metagenomic binning, comparative biology and taxonomic classification.</title>
        <authorList>
            <person name="Goeker M."/>
        </authorList>
    </citation>
    <scope>NUCLEOTIDE SEQUENCE [LARGE SCALE GENOMIC DNA]</scope>
    <source>
        <strain evidence="2 3">DSM 16791</strain>
    </source>
</reference>
<name>A0A317PFK1_9HYPH</name>
<dbReference type="Proteomes" id="UP000246352">
    <property type="component" value="Unassembled WGS sequence"/>
</dbReference>
<keyword evidence="2" id="KW-0540">Nuclease</keyword>
<proteinExistence type="predicted"/>
<feature type="region of interest" description="Disordered" evidence="1">
    <location>
        <begin position="36"/>
        <end position="90"/>
    </location>
</feature>
<evidence type="ECO:0000313" key="3">
    <source>
        <dbReference type="Proteomes" id="UP000246352"/>
    </source>
</evidence>
<accession>A0A317PFK1</accession>
<gene>
    <name evidence="2" type="ORF">DFR52_10493</name>
</gene>